<evidence type="ECO:0000313" key="2">
    <source>
        <dbReference type="EMBL" id="KAH6689850.1"/>
    </source>
</evidence>
<dbReference type="PANTHER" id="PTHR24148">
    <property type="entry name" value="ANKYRIN REPEAT DOMAIN-CONTAINING PROTEIN 39 HOMOLOG-RELATED"/>
    <property type="match status" value="1"/>
</dbReference>
<sequence length="587" mass="66705">MPPLYRDAPDRVYSSLDHQLPLIRLLILQTGDAKDILQCNLGVVNLDEAPAYEALSYVWGETTQDLNVHVAKQPMVVTDNLHAALRHLRLPDRERTVWVDALCINQDDDEEKMHQVSMMSRIFQQCLRCIVWLGTISPDGEYTLEDSRATFIMITLIADGGPEELPPPLSTPAGRQGAARALHGMMVQGNQWWKRMWTVQEAVFPKDKLIVWETLSIPWETCVRAARGMMKPTEEQQRVLGLLEQEIYSMDTNEFISPFLSLMMTGEEAATMPLFIAHRWRYREATDPRDKVYGLMGLFNPTFLPSITCDYTKSPADVFTRFALDMMRQMQSLAPLIGWRGEEQATADLPSWALDMVRPEKLINWGCKFWEHWDRHRFFSAAGDSPLGLETLRDCSVLVLKGIMVDTVTVVDEGIAADERVMVPHAEFIRTTRRRQQLVEDFYRSSGGHSGSAQANAFFRTLLGDVITRDERVRRRAEDTDEALFDAYLVNGGWNDAIESLQSMTLNQAFIITETGYLGVGPPQARVGDQVWILVGSRVPFLLRPKPIIDAALPRSFEFLGDAYVHDIMDGQLYAARSHDVEPVWIV</sequence>
<name>A0A9P8VFI0_9PEZI</name>
<organism evidence="2 3">
    <name type="scientific">Plectosphaerella plurivora</name>
    <dbReference type="NCBI Taxonomy" id="936078"/>
    <lineage>
        <taxon>Eukaryota</taxon>
        <taxon>Fungi</taxon>
        <taxon>Dikarya</taxon>
        <taxon>Ascomycota</taxon>
        <taxon>Pezizomycotina</taxon>
        <taxon>Sordariomycetes</taxon>
        <taxon>Hypocreomycetidae</taxon>
        <taxon>Glomerellales</taxon>
        <taxon>Plectosphaerellaceae</taxon>
        <taxon>Plectosphaerella</taxon>
    </lineage>
</organism>
<feature type="domain" description="Heterokaryon incompatibility" evidence="1">
    <location>
        <begin position="52"/>
        <end position="201"/>
    </location>
</feature>
<dbReference type="OrthoDB" id="3557394at2759"/>
<comment type="caution">
    <text evidence="2">The sequence shown here is derived from an EMBL/GenBank/DDBJ whole genome shotgun (WGS) entry which is preliminary data.</text>
</comment>
<dbReference type="InterPro" id="IPR010730">
    <property type="entry name" value="HET"/>
</dbReference>
<keyword evidence="3" id="KW-1185">Reference proteome</keyword>
<reference evidence="2" key="1">
    <citation type="journal article" date="2021" name="Nat. Commun.">
        <title>Genetic determinants of endophytism in the Arabidopsis root mycobiome.</title>
        <authorList>
            <person name="Mesny F."/>
            <person name="Miyauchi S."/>
            <person name="Thiergart T."/>
            <person name="Pickel B."/>
            <person name="Atanasova L."/>
            <person name="Karlsson M."/>
            <person name="Huettel B."/>
            <person name="Barry K.W."/>
            <person name="Haridas S."/>
            <person name="Chen C."/>
            <person name="Bauer D."/>
            <person name="Andreopoulos W."/>
            <person name="Pangilinan J."/>
            <person name="LaButti K."/>
            <person name="Riley R."/>
            <person name="Lipzen A."/>
            <person name="Clum A."/>
            <person name="Drula E."/>
            <person name="Henrissat B."/>
            <person name="Kohler A."/>
            <person name="Grigoriev I.V."/>
            <person name="Martin F.M."/>
            <person name="Hacquard S."/>
        </authorList>
    </citation>
    <scope>NUCLEOTIDE SEQUENCE</scope>
    <source>
        <strain evidence="2">MPI-SDFR-AT-0117</strain>
    </source>
</reference>
<dbReference type="PANTHER" id="PTHR24148:SF73">
    <property type="entry name" value="HET DOMAIN PROTEIN (AFU_ORTHOLOGUE AFUA_8G01020)"/>
    <property type="match status" value="1"/>
</dbReference>
<evidence type="ECO:0000259" key="1">
    <source>
        <dbReference type="Pfam" id="PF06985"/>
    </source>
</evidence>
<dbReference type="EMBL" id="JAGSXJ010000007">
    <property type="protein sequence ID" value="KAH6689850.1"/>
    <property type="molecule type" value="Genomic_DNA"/>
</dbReference>
<dbReference type="Pfam" id="PF06985">
    <property type="entry name" value="HET"/>
    <property type="match status" value="1"/>
</dbReference>
<protein>
    <submittedName>
        <fullName evidence="2">Heterokaryon incompatibility protein-domain-containing protein</fullName>
    </submittedName>
</protein>
<evidence type="ECO:0000313" key="3">
    <source>
        <dbReference type="Proteomes" id="UP000770015"/>
    </source>
</evidence>
<dbReference type="AlphaFoldDB" id="A0A9P8VFI0"/>
<accession>A0A9P8VFI0</accession>
<dbReference type="InterPro" id="IPR052895">
    <property type="entry name" value="HetReg/Transcr_Mod"/>
</dbReference>
<proteinExistence type="predicted"/>
<dbReference type="Proteomes" id="UP000770015">
    <property type="component" value="Unassembled WGS sequence"/>
</dbReference>
<dbReference type="Pfam" id="PF26639">
    <property type="entry name" value="Het-6_barrel"/>
    <property type="match status" value="1"/>
</dbReference>
<gene>
    <name evidence="2" type="ORF">F5X68DRAFT_230453</name>
</gene>